<dbReference type="CDD" id="cd03789">
    <property type="entry name" value="GT9_LPS_heptosyltransferase"/>
    <property type="match status" value="1"/>
</dbReference>
<keyword evidence="2 3" id="KW-0808">Transferase</keyword>
<dbReference type="GO" id="GO:0005829">
    <property type="term" value="C:cytosol"/>
    <property type="evidence" value="ECO:0007669"/>
    <property type="project" value="TreeGrafter"/>
</dbReference>
<dbReference type="GO" id="GO:0009244">
    <property type="term" value="P:lipopolysaccharide core region biosynthetic process"/>
    <property type="evidence" value="ECO:0007669"/>
    <property type="project" value="TreeGrafter"/>
</dbReference>
<evidence type="ECO:0000256" key="2">
    <source>
        <dbReference type="ARBA" id="ARBA00022679"/>
    </source>
</evidence>
<dbReference type="PANTHER" id="PTHR30160:SF15">
    <property type="entry name" value="GLYCOSYLTRANSFERASE HI_0523-RELATED"/>
    <property type="match status" value="1"/>
</dbReference>
<dbReference type="PANTHER" id="PTHR30160">
    <property type="entry name" value="TETRAACYLDISACCHARIDE 4'-KINASE-RELATED"/>
    <property type="match status" value="1"/>
</dbReference>
<dbReference type="InterPro" id="IPR051199">
    <property type="entry name" value="LPS_LOS_Heptosyltrfase"/>
</dbReference>
<gene>
    <name evidence="3" type="ORF">MNBD_GAMMA24-2429</name>
</gene>
<dbReference type="SUPFAM" id="SSF53756">
    <property type="entry name" value="UDP-Glycosyltransferase/glycogen phosphorylase"/>
    <property type="match status" value="1"/>
</dbReference>
<reference evidence="3" key="1">
    <citation type="submission" date="2018-06" db="EMBL/GenBank/DDBJ databases">
        <authorList>
            <person name="Zhirakovskaya E."/>
        </authorList>
    </citation>
    <scope>NUCLEOTIDE SEQUENCE</scope>
</reference>
<dbReference type="InterPro" id="IPR002201">
    <property type="entry name" value="Glyco_trans_9"/>
</dbReference>
<dbReference type="EMBL" id="UOFZ01000096">
    <property type="protein sequence ID" value="VAX13086.1"/>
    <property type="molecule type" value="Genomic_DNA"/>
</dbReference>
<proteinExistence type="predicted"/>
<evidence type="ECO:0000313" key="3">
    <source>
        <dbReference type="EMBL" id="VAX13086.1"/>
    </source>
</evidence>
<dbReference type="AlphaFoldDB" id="A0A3B1B467"/>
<dbReference type="Gene3D" id="3.40.50.2000">
    <property type="entry name" value="Glycogen Phosphorylase B"/>
    <property type="match status" value="1"/>
</dbReference>
<protein>
    <submittedName>
        <fullName evidence="3">ADP-heptose--lipooligosaccharide heptosyltransferase II</fullName>
    </submittedName>
</protein>
<evidence type="ECO:0000256" key="1">
    <source>
        <dbReference type="ARBA" id="ARBA00022676"/>
    </source>
</evidence>
<keyword evidence="1" id="KW-0328">Glycosyltransferase</keyword>
<sequence length="123" mass="13937">MQTTAKKILLIRNDKLGDFMLAFPAFAQLRQSLPDAELHILVPEYTRPLAEACKYIDQIILDPGKDGGFWNLVKQLRSQHYDAVISLYSTTRIGLTVYLAGIPERIAPATKLAQIFYTKRLSQ</sequence>
<feature type="non-terminal residue" evidence="3">
    <location>
        <position position="123"/>
    </location>
</feature>
<accession>A0A3B1B467</accession>
<organism evidence="3">
    <name type="scientific">hydrothermal vent metagenome</name>
    <dbReference type="NCBI Taxonomy" id="652676"/>
    <lineage>
        <taxon>unclassified sequences</taxon>
        <taxon>metagenomes</taxon>
        <taxon>ecological metagenomes</taxon>
    </lineage>
</organism>
<dbReference type="GO" id="GO:0008713">
    <property type="term" value="F:ADP-heptose-lipopolysaccharide heptosyltransferase activity"/>
    <property type="evidence" value="ECO:0007669"/>
    <property type="project" value="TreeGrafter"/>
</dbReference>
<name>A0A3B1B467_9ZZZZ</name>